<evidence type="ECO:0000313" key="5">
    <source>
        <dbReference type="Proteomes" id="UP000266745"/>
    </source>
</evidence>
<feature type="repeat" description="TPR" evidence="3">
    <location>
        <begin position="3"/>
        <end position="36"/>
    </location>
</feature>
<dbReference type="GeneID" id="24875251"/>
<dbReference type="OrthoDB" id="115601at2157"/>
<dbReference type="KEGG" id="tah:SU86_002470"/>
<dbReference type="InterPro" id="IPR019734">
    <property type="entry name" value="TPR_rpt"/>
</dbReference>
<evidence type="ECO:0000256" key="3">
    <source>
        <dbReference type="PROSITE-ProRule" id="PRU00339"/>
    </source>
</evidence>
<reference evidence="4 5" key="1">
    <citation type="journal article" date="2016" name="Sci. Rep.">
        <title>A novel ammonia-oxidizing archaeon from wastewater treatment plant: Its enrichment, physiological and genomic characteristics.</title>
        <authorList>
            <person name="Li Y."/>
            <person name="Ding K."/>
            <person name="Wen X."/>
            <person name="Zhang B."/>
            <person name="Shen B."/>
            <person name="Yang Y."/>
        </authorList>
    </citation>
    <scope>NUCLEOTIDE SEQUENCE [LARGE SCALE GENOMIC DNA]</scope>
    <source>
        <strain evidence="4 5">SAT1</strain>
    </source>
</reference>
<dbReference type="RefSeq" id="WP_048188062.1">
    <property type="nucleotide sequence ID" value="NZ_CP011097.1"/>
</dbReference>
<dbReference type="Proteomes" id="UP000266745">
    <property type="component" value="Chromosome"/>
</dbReference>
<proteinExistence type="predicted"/>
<evidence type="ECO:0000256" key="2">
    <source>
        <dbReference type="ARBA" id="ARBA00022803"/>
    </source>
</evidence>
<dbReference type="PROSITE" id="PS50293">
    <property type="entry name" value="TPR_REGION"/>
    <property type="match status" value="1"/>
</dbReference>
<feature type="repeat" description="TPR" evidence="3">
    <location>
        <begin position="37"/>
        <end position="70"/>
    </location>
</feature>
<keyword evidence="1" id="KW-0677">Repeat</keyword>
<dbReference type="PANTHER" id="PTHR44943">
    <property type="entry name" value="CELLULOSE SYNTHASE OPERON PROTEIN C"/>
    <property type="match status" value="1"/>
</dbReference>
<dbReference type="PROSITE" id="PS50005">
    <property type="entry name" value="TPR"/>
    <property type="match status" value="2"/>
</dbReference>
<dbReference type="EMBL" id="CP011097">
    <property type="protein sequence ID" value="AJZ75438.1"/>
    <property type="molecule type" value="Genomic_DNA"/>
</dbReference>
<name>A0A3G1AZX0_9ARCH</name>
<evidence type="ECO:0000256" key="1">
    <source>
        <dbReference type="ARBA" id="ARBA00022737"/>
    </source>
</evidence>
<dbReference type="AlphaFoldDB" id="A0A3G1AZX0"/>
<dbReference type="STRING" id="1603555.SU86_002470"/>
<evidence type="ECO:0000313" key="4">
    <source>
        <dbReference type="EMBL" id="AJZ75438.1"/>
    </source>
</evidence>
<accession>A0A3G1AZX0</accession>
<dbReference type="SUPFAM" id="SSF48452">
    <property type="entry name" value="TPR-like"/>
    <property type="match status" value="1"/>
</dbReference>
<keyword evidence="2 3" id="KW-0802">TPR repeat</keyword>
<dbReference type="SMART" id="SM00028">
    <property type="entry name" value="TPR"/>
    <property type="match status" value="2"/>
</dbReference>
<dbReference type="PANTHER" id="PTHR44943:SF8">
    <property type="entry name" value="TPR REPEAT-CONTAINING PROTEIN MJ0263"/>
    <property type="match status" value="1"/>
</dbReference>
<keyword evidence="5" id="KW-1185">Reference proteome</keyword>
<dbReference type="Pfam" id="PF13432">
    <property type="entry name" value="TPR_16"/>
    <property type="match status" value="1"/>
</dbReference>
<organism evidence="4 5">
    <name type="scientific">Candidatus Nitrosotenuis cloacae</name>
    <dbReference type="NCBI Taxonomy" id="1603555"/>
    <lineage>
        <taxon>Archaea</taxon>
        <taxon>Nitrososphaerota</taxon>
        <taxon>Candidatus Nitrosotenuis</taxon>
    </lineage>
</organism>
<protein>
    <submittedName>
        <fullName evidence="4">Uncharacterized protein</fullName>
    </submittedName>
</protein>
<sequence length="74" mass="8343">MDVPGLLQKGKDLLYEGNFDDALSYFEQALVLEPKNHDIWNQKGVALRSLGRYDDALECFNRALELDPADKTAS</sequence>
<dbReference type="InterPro" id="IPR051685">
    <property type="entry name" value="Ycf3/AcsC/BcsC/TPR_MFPF"/>
</dbReference>
<dbReference type="InterPro" id="IPR011990">
    <property type="entry name" value="TPR-like_helical_dom_sf"/>
</dbReference>
<dbReference type="Gene3D" id="1.25.40.10">
    <property type="entry name" value="Tetratricopeptide repeat domain"/>
    <property type="match status" value="1"/>
</dbReference>
<gene>
    <name evidence="4" type="ORF">SU86_002470</name>
</gene>